<keyword evidence="4" id="KW-1185">Reference proteome</keyword>
<dbReference type="GO" id="GO:0005829">
    <property type="term" value="C:cytosol"/>
    <property type="evidence" value="ECO:0007669"/>
    <property type="project" value="TreeGrafter"/>
</dbReference>
<evidence type="ECO:0000256" key="1">
    <source>
        <dbReference type="ARBA" id="ARBA00022723"/>
    </source>
</evidence>
<dbReference type="GO" id="GO:0046872">
    <property type="term" value="F:metal ion binding"/>
    <property type="evidence" value="ECO:0007669"/>
    <property type="project" value="UniProtKB-KW"/>
</dbReference>
<reference evidence="3 4" key="1">
    <citation type="journal article" date="2019" name="PLoS Pathog.">
        <title>Genome sequence of the bovine parasite Schistosoma bovis Tanzania.</title>
        <authorList>
            <person name="Oey H."/>
            <person name="Zakrzewski M."/>
            <person name="Gobert G."/>
            <person name="Gravermann K."/>
            <person name="Stoye J."/>
            <person name="Jones M."/>
            <person name="Mcmanus D."/>
            <person name="Krause L."/>
        </authorList>
    </citation>
    <scope>NUCLEOTIDE SEQUENCE [LARGE SCALE GENOMIC DNA]</scope>
    <source>
        <strain evidence="3 4">TAN1997</strain>
    </source>
</reference>
<sequence length="200" mass="23383">ALCQLNFRFKDKEPPYEYVTGLAGNLLLYDMQDVLTGSFLATVYDPDLIKRILSCLTPDNSRPFAFFDPFHTSLCLIYANLFEDHINELTYSSMLAGMTVYVKHLLKLSFLGYSHKLKSFVKEIVTKFVNYYQPVTDRFECIRENMSREFSNFSMKPAYQQSGAYLTSLISDHSWISDDFVRAFKGEYSSWMFCVFHLFR</sequence>
<dbReference type="AlphaFoldDB" id="A0A430QT55"/>
<dbReference type="STRING" id="6184.A0A430QT55"/>
<dbReference type="GO" id="GO:0043171">
    <property type="term" value="P:peptide catabolic process"/>
    <property type="evidence" value="ECO:0007669"/>
    <property type="project" value="TreeGrafter"/>
</dbReference>
<dbReference type="Proteomes" id="UP000290809">
    <property type="component" value="Unassembled WGS sequence"/>
</dbReference>
<dbReference type="PANTHER" id="PTHR43690:SF18">
    <property type="entry name" value="INSULIN-DEGRADING ENZYME-RELATED"/>
    <property type="match status" value="1"/>
</dbReference>
<dbReference type="InterPro" id="IPR050626">
    <property type="entry name" value="Peptidase_M16"/>
</dbReference>
<dbReference type="GO" id="GO:0051603">
    <property type="term" value="P:proteolysis involved in protein catabolic process"/>
    <property type="evidence" value="ECO:0007669"/>
    <property type="project" value="TreeGrafter"/>
</dbReference>
<dbReference type="Gene3D" id="3.30.830.10">
    <property type="entry name" value="Metalloenzyme, LuxS/M16 peptidase-like"/>
    <property type="match status" value="1"/>
</dbReference>
<accession>A0A430QT55</accession>
<evidence type="ECO:0000313" key="3">
    <source>
        <dbReference type="EMBL" id="RTG90868.1"/>
    </source>
</evidence>
<feature type="non-terminal residue" evidence="3">
    <location>
        <position position="1"/>
    </location>
</feature>
<organism evidence="3 4">
    <name type="scientific">Schistosoma bovis</name>
    <name type="common">Blood fluke</name>
    <dbReference type="NCBI Taxonomy" id="6184"/>
    <lineage>
        <taxon>Eukaryota</taxon>
        <taxon>Metazoa</taxon>
        <taxon>Spiralia</taxon>
        <taxon>Lophotrochozoa</taxon>
        <taxon>Platyhelminthes</taxon>
        <taxon>Trematoda</taxon>
        <taxon>Digenea</taxon>
        <taxon>Strigeidida</taxon>
        <taxon>Schistosomatoidea</taxon>
        <taxon>Schistosomatidae</taxon>
        <taxon>Schistosoma</taxon>
    </lineage>
</organism>
<protein>
    <recommendedName>
        <fullName evidence="2">Peptidase M16 middle/third domain-containing protein</fullName>
    </recommendedName>
</protein>
<dbReference type="GO" id="GO:0005739">
    <property type="term" value="C:mitochondrion"/>
    <property type="evidence" value="ECO:0007669"/>
    <property type="project" value="TreeGrafter"/>
</dbReference>
<dbReference type="InterPro" id="IPR011249">
    <property type="entry name" value="Metalloenz_LuxS/M16"/>
</dbReference>
<feature type="domain" description="Peptidase M16 middle/third" evidence="2">
    <location>
        <begin position="63"/>
        <end position="181"/>
    </location>
</feature>
<name>A0A430QT55_SCHBO</name>
<keyword evidence="1" id="KW-0479">Metal-binding</keyword>
<gene>
    <name evidence="3" type="ORF">DC041_0005737</name>
</gene>
<dbReference type="SUPFAM" id="SSF63411">
    <property type="entry name" value="LuxS/MPP-like metallohydrolase"/>
    <property type="match status" value="2"/>
</dbReference>
<dbReference type="EMBL" id="QMKO01001081">
    <property type="protein sequence ID" value="RTG90868.1"/>
    <property type="molecule type" value="Genomic_DNA"/>
</dbReference>
<comment type="caution">
    <text evidence="3">The sequence shown here is derived from an EMBL/GenBank/DDBJ whole genome shotgun (WGS) entry which is preliminary data.</text>
</comment>
<dbReference type="Pfam" id="PF16187">
    <property type="entry name" value="Peptidase_M16_M"/>
    <property type="match status" value="1"/>
</dbReference>
<dbReference type="PANTHER" id="PTHR43690">
    <property type="entry name" value="NARDILYSIN"/>
    <property type="match status" value="1"/>
</dbReference>
<dbReference type="InterPro" id="IPR032632">
    <property type="entry name" value="Peptidase_M16_M"/>
</dbReference>
<dbReference type="GO" id="GO:0004222">
    <property type="term" value="F:metalloendopeptidase activity"/>
    <property type="evidence" value="ECO:0007669"/>
    <property type="project" value="TreeGrafter"/>
</dbReference>
<proteinExistence type="predicted"/>
<evidence type="ECO:0000259" key="2">
    <source>
        <dbReference type="Pfam" id="PF16187"/>
    </source>
</evidence>
<evidence type="ECO:0000313" key="4">
    <source>
        <dbReference type="Proteomes" id="UP000290809"/>
    </source>
</evidence>